<evidence type="ECO:0000256" key="1">
    <source>
        <dbReference type="SAM" id="Phobius"/>
    </source>
</evidence>
<protein>
    <submittedName>
        <fullName evidence="2">Uncharacterized protein</fullName>
    </submittedName>
</protein>
<accession>A0A1F6FQ01</accession>
<organism evidence="2 3">
    <name type="scientific">Candidatus Kaiserbacteria bacterium RIFOXYD1_FULL_42_15</name>
    <dbReference type="NCBI Taxonomy" id="1798532"/>
    <lineage>
        <taxon>Bacteria</taxon>
        <taxon>Candidatus Kaiseribacteriota</taxon>
    </lineage>
</organism>
<comment type="caution">
    <text evidence="2">The sequence shown here is derived from an EMBL/GenBank/DDBJ whole genome shotgun (WGS) entry which is preliminary data.</text>
</comment>
<keyword evidence="1" id="KW-0812">Transmembrane</keyword>
<dbReference type="EMBL" id="MFMT01000034">
    <property type="protein sequence ID" value="OGG87940.1"/>
    <property type="molecule type" value="Genomic_DNA"/>
</dbReference>
<proteinExistence type="predicted"/>
<gene>
    <name evidence="2" type="ORF">A2592_01790</name>
</gene>
<reference evidence="2 3" key="1">
    <citation type="journal article" date="2016" name="Nat. Commun.">
        <title>Thousands of microbial genomes shed light on interconnected biogeochemical processes in an aquifer system.</title>
        <authorList>
            <person name="Anantharaman K."/>
            <person name="Brown C.T."/>
            <person name="Hug L.A."/>
            <person name="Sharon I."/>
            <person name="Castelle C.J."/>
            <person name="Probst A.J."/>
            <person name="Thomas B.C."/>
            <person name="Singh A."/>
            <person name="Wilkins M.J."/>
            <person name="Karaoz U."/>
            <person name="Brodie E.L."/>
            <person name="Williams K.H."/>
            <person name="Hubbard S.S."/>
            <person name="Banfield J.F."/>
        </authorList>
    </citation>
    <scope>NUCLEOTIDE SEQUENCE [LARGE SCALE GENOMIC DNA]</scope>
</reference>
<name>A0A1F6FQ01_9BACT</name>
<feature type="transmembrane region" description="Helical" evidence="1">
    <location>
        <begin position="55"/>
        <end position="75"/>
    </location>
</feature>
<keyword evidence="1" id="KW-1133">Transmembrane helix</keyword>
<evidence type="ECO:0000313" key="2">
    <source>
        <dbReference type="EMBL" id="OGG87940.1"/>
    </source>
</evidence>
<feature type="transmembrane region" description="Helical" evidence="1">
    <location>
        <begin position="23"/>
        <end position="43"/>
    </location>
</feature>
<dbReference type="AlphaFoldDB" id="A0A1F6FQ01"/>
<dbReference type="Proteomes" id="UP000179230">
    <property type="component" value="Unassembled WGS sequence"/>
</dbReference>
<keyword evidence="1" id="KW-0472">Membrane</keyword>
<evidence type="ECO:0000313" key="3">
    <source>
        <dbReference type="Proteomes" id="UP000179230"/>
    </source>
</evidence>
<sequence length="77" mass="8671">MLLLYVNSDTTDNQTLETSMQKLSNVLLSVGLFFLAMEVLFVITPQEVITEKDMFQSITLFAISCFVGSIAARLYKK</sequence>